<gene>
    <name evidence="2" type="ORF">BBK91_018820</name>
</gene>
<proteinExistence type="predicted"/>
<feature type="region of interest" description="Disordered" evidence="1">
    <location>
        <begin position="1"/>
        <end position="29"/>
    </location>
</feature>
<accession>A0ABD6HDJ8</accession>
<dbReference type="RefSeq" id="WP_015916750.1">
    <property type="nucleotide sequence ID" value="NZ_MBFA02000013.1"/>
</dbReference>
<name>A0ABD6HDJ8_AGRVI</name>
<evidence type="ECO:0000313" key="3">
    <source>
        <dbReference type="Proteomes" id="UP000179536"/>
    </source>
</evidence>
<evidence type="ECO:0000256" key="1">
    <source>
        <dbReference type="SAM" id="MobiDB-lite"/>
    </source>
</evidence>
<organism evidence="2 3">
    <name type="scientific">Agrobacterium vitis</name>
    <name type="common">Rhizobium vitis</name>
    <dbReference type="NCBI Taxonomy" id="373"/>
    <lineage>
        <taxon>Bacteria</taxon>
        <taxon>Pseudomonadati</taxon>
        <taxon>Pseudomonadota</taxon>
        <taxon>Alphaproteobacteria</taxon>
        <taxon>Hyphomicrobiales</taxon>
        <taxon>Rhizobiaceae</taxon>
        <taxon>Rhizobium/Agrobacterium group</taxon>
        <taxon>Agrobacterium</taxon>
    </lineage>
</organism>
<sequence>MAVKAKKVETGPIPRPPHPPVDDVGDKSTYINSKLTPEEKEKLISSAEQFADILEWGGYDSRFSEAAANVKHYREGNGSDRKLSSDEIRDIETSLPTFSENKNKFLYQFLNDISDQFKNDKNLNVACFILEEKPGDYWLGATAKPSQSPKWHYAMGSFLFSFGARAEVMKIDGKETGLKIKYKVYIYDRYNWDMGKTVSVPKTAIDLADMATPGTIEPLKEYNLGLPDFPNSHYIDTDGDKYVVSDGVMGSLSAANKANFFDIVGETPELYVNYGLAR</sequence>
<comment type="caution">
    <text evidence="2">The sequence shown here is derived from an EMBL/GenBank/DDBJ whole genome shotgun (WGS) entry which is preliminary data.</text>
</comment>
<dbReference type="EMBL" id="MBFA02000013">
    <property type="protein sequence ID" value="MUP11915.1"/>
    <property type="molecule type" value="Genomic_DNA"/>
</dbReference>
<protein>
    <submittedName>
        <fullName evidence="2">Uncharacterized protein</fullName>
    </submittedName>
</protein>
<evidence type="ECO:0000313" key="2">
    <source>
        <dbReference type="EMBL" id="MUP11915.1"/>
    </source>
</evidence>
<dbReference type="Proteomes" id="UP000179536">
    <property type="component" value="Unassembled WGS sequence"/>
</dbReference>
<dbReference type="AlphaFoldDB" id="A0ABD6HDJ8"/>
<reference evidence="2 3" key="1">
    <citation type="submission" date="2019-11" db="EMBL/GenBank/DDBJ databases">
        <title>Whole-genome sequencing of Allorhizobium vitis.</title>
        <authorList>
            <person name="Gan H.M."/>
            <person name="Savka M.A."/>
        </authorList>
    </citation>
    <scope>NUCLEOTIDE SEQUENCE [LARGE SCALE GENOMIC DNA]</scope>
    <source>
        <strain evidence="2 3">RF2/1</strain>
    </source>
</reference>